<name>A0A8J8NJ03_HALGN</name>
<keyword evidence="2" id="KW-1133">Transmembrane helix</keyword>
<feature type="transmembrane region" description="Helical" evidence="2">
    <location>
        <begin position="117"/>
        <end position="136"/>
    </location>
</feature>
<dbReference type="EMBL" id="RRYP01015228">
    <property type="protein sequence ID" value="TNV75599.1"/>
    <property type="molecule type" value="Genomic_DNA"/>
</dbReference>
<feature type="compositionally biased region" description="Basic and acidic residues" evidence="1">
    <location>
        <begin position="1"/>
        <end position="13"/>
    </location>
</feature>
<proteinExistence type="predicted"/>
<reference evidence="3" key="1">
    <citation type="submission" date="2019-06" db="EMBL/GenBank/DDBJ databases">
        <authorList>
            <person name="Zheng W."/>
        </authorList>
    </citation>
    <scope>NUCLEOTIDE SEQUENCE</scope>
    <source>
        <strain evidence="3">QDHG01</strain>
    </source>
</reference>
<accession>A0A8J8NJ03</accession>
<protein>
    <submittedName>
        <fullName evidence="3">Uncharacterized protein</fullName>
    </submittedName>
</protein>
<keyword evidence="2" id="KW-0812">Transmembrane</keyword>
<feature type="transmembrane region" description="Helical" evidence="2">
    <location>
        <begin position="148"/>
        <end position="166"/>
    </location>
</feature>
<sequence length="215" mass="24849">MDKEMIKELERQAKQAKAQPQLKASVIPHQLIPSDLTYTPLSPWSGFSKFEQDFIEKIRRQQGPAQAEGLKKEFMLSRDSEEIQFVNYLAERESDRLSEKDSYYYLQRDYGDLKGRLMAHGAVGGAMGFAVVNLFMRRYKSSSRSLAVGLFEYGFISMLAGISFASRSYHIYQDELVSMGKRIRFKDSEAFVRFQDATEIEIQKKLEGLQLDRKQ</sequence>
<keyword evidence="2" id="KW-0472">Membrane</keyword>
<dbReference type="AlphaFoldDB" id="A0A8J8NJ03"/>
<organism evidence="3 4">
    <name type="scientific">Halteria grandinella</name>
    <dbReference type="NCBI Taxonomy" id="5974"/>
    <lineage>
        <taxon>Eukaryota</taxon>
        <taxon>Sar</taxon>
        <taxon>Alveolata</taxon>
        <taxon>Ciliophora</taxon>
        <taxon>Intramacronucleata</taxon>
        <taxon>Spirotrichea</taxon>
        <taxon>Stichotrichia</taxon>
        <taxon>Sporadotrichida</taxon>
        <taxon>Halteriidae</taxon>
        <taxon>Halteria</taxon>
    </lineage>
</organism>
<dbReference type="Proteomes" id="UP000785679">
    <property type="component" value="Unassembled WGS sequence"/>
</dbReference>
<evidence type="ECO:0000256" key="1">
    <source>
        <dbReference type="SAM" id="MobiDB-lite"/>
    </source>
</evidence>
<gene>
    <name evidence="3" type="ORF">FGO68_gene7429</name>
</gene>
<feature type="region of interest" description="Disordered" evidence="1">
    <location>
        <begin position="1"/>
        <end position="20"/>
    </location>
</feature>
<evidence type="ECO:0000256" key="2">
    <source>
        <dbReference type="SAM" id="Phobius"/>
    </source>
</evidence>
<comment type="caution">
    <text evidence="3">The sequence shown here is derived from an EMBL/GenBank/DDBJ whole genome shotgun (WGS) entry which is preliminary data.</text>
</comment>
<evidence type="ECO:0000313" key="3">
    <source>
        <dbReference type="EMBL" id="TNV75599.1"/>
    </source>
</evidence>
<evidence type="ECO:0000313" key="4">
    <source>
        <dbReference type="Proteomes" id="UP000785679"/>
    </source>
</evidence>
<keyword evidence="4" id="KW-1185">Reference proteome</keyword>